<dbReference type="SMART" id="SM00267">
    <property type="entry name" value="GGDEF"/>
    <property type="match status" value="1"/>
</dbReference>
<feature type="transmembrane region" description="Helical" evidence="2">
    <location>
        <begin position="313"/>
        <end position="330"/>
    </location>
</feature>
<dbReference type="SMART" id="SM00091">
    <property type="entry name" value="PAS"/>
    <property type="match status" value="1"/>
</dbReference>
<feature type="transmembrane region" description="Helical" evidence="2">
    <location>
        <begin position="251"/>
        <end position="274"/>
    </location>
</feature>
<dbReference type="PROSITE" id="PS50112">
    <property type="entry name" value="PAS"/>
    <property type="match status" value="1"/>
</dbReference>
<reference evidence="8 9" key="1">
    <citation type="submission" date="2023-07" db="EMBL/GenBank/DDBJ databases">
        <title>Genomic Encyclopedia of Type Strains, Phase IV (KMG-IV): sequencing the most valuable type-strain genomes for metagenomic binning, comparative biology and taxonomic classification.</title>
        <authorList>
            <person name="Goeker M."/>
        </authorList>
    </citation>
    <scope>NUCLEOTIDE SEQUENCE [LARGE SCALE GENOMIC DNA]</scope>
    <source>
        <strain evidence="8 9">DSM 15561</strain>
    </source>
</reference>
<evidence type="ECO:0000313" key="9">
    <source>
        <dbReference type="Proteomes" id="UP001235094"/>
    </source>
</evidence>
<feature type="compositionally biased region" description="Pro residues" evidence="1">
    <location>
        <begin position="1047"/>
        <end position="1059"/>
    </location>
</feature>
<evidence type="ECO:0000256" key="1">
    <source>
        <dbReference type="SAM" id="MobiDB-lite"/>
    </source>
</evidence>
<dbReference type="SMART" id="SM00052">
    <property type="entry name" value="EAL"/>
    <property type="match status" value="1"/>
</dbReference>
<sequence>MRRPALGQLAFAALALVLASAFPASVARALDAVAIRLDALVVDLAPAIERHTSETDRIQVSTVPGADGIVRRIEVRSVAPGPDGSKWAVFALANNTDEQVDRLIVAPHYRMVGSGVFWPDLGNRRILNITASQGFRPERQNAPDADVYLITLDPGATVTLVAELADGNLPQLYLWEPEAYKDKVNSFTLYNGIVIGIAGLLALFLTILFVVKGSAMFPAAALLAWAVLGYIGLDFGFWSKVFGISPLAQQFWRAAGEAILAATLVVFLFAYLNLNRWHVRYAHITAGWLVFLAALVGLALLDPSAAAGIARPSLLVVSIMGFAVVLWLALHRYDRAVLIIPTLLLLVVWVVTAGMAVSGRIGNDLVAPALLGGLVLIVMLIGFTVMQHAFAGTGSVAGSTQELERRALAVAGSGDIVWDWDVDTDRIHVSPEAEHMLGLKHGTLETEAAGWLDIIHPMDRDRFRATLDGLLDQRRGRIDQDFRLRAHDGHYMWFNLRARPVVGTDGEVVRCIGTLSDVTDMRTAEERMLHDAVHDNLTGLPNRELFLDRLASANGFARADETLKPTIMLIDIDRFQQVNASLGMPAGDSILLTVARRLMRLTKQQDTLARLGSDHFALILMSERDPERITAFADTLRRTLRAPITFGDREIFITASIGLLLADGQRRTPDEMMKDSELAMYFAKRVGGDRIEVFRPSMRTHKLDRLTMEADLRQALERSEISIVYQPVVDLSTRAIAGFEAMVRWQHPTLGTLAPADFFGIAEDSGLIVDIGLFMLDGAARQLGSWQRILRGEPIFVSVNISSRQMLRHDLLQDIKAILARNVVAPGTLKLELAESLAMENPEYSAQILLRMRELGAGLSLDDFGTGYSSLAYLQRFPFDTIKVDRTFMKALGRNGNKAQRPVILRTIINMAHDLGMDIVAEGIESEQAASALARLGCRYGQGHLFGEPMSAEDARRQLQPDSAPASLLERSRLLSRGGKPAPRPAPARPVDGKAPDTKVADARVSDARVSDARVSDARVSDARVSDARAPDAKAPDARTPDARPAPLRPAPLRPPAPRSPAANSAPASAAIATGSATASLQQLANVLGGAPATTAPPSPAPRPTTSPAEAGTRGAPAPSAAPRPAAAKPPAVTKPAQQG</sequence>
<feature type="domain" description="PAS" evidence="4">
    <location>
        <begin position="400"/>
        <end position="474"/>
    </location>
</feature>
<keyword evidence="2" id="KW-0812">Transmembrane</keyword>
<dbReference type="InterPro" id="IPR052155">
    <property type="entry name" value="Biofilm_reg_signaling"/>
</dbReference>
<name>A0ABU0LNL1_9HYPH</name>
<feature type="transmembrane region" description="Helical" evidence="2">
    <location>
        <begin position="281"/>
        <end position="301"/>
    </location>
</feature>
<dbReference type="Proteomes" id="UP001235094">
    <property type="component" value="Unassembled WGS sequence"/>
</dbReference>
<feature type="domain" description="EAL" evidence="6">
    <location>
        <begin position="705"/>
        <end position="963"/>
    </location>
</feature>
<feature type="region of interest" description="Disordered" evidence="1">
    <location>
        <begin position="975"/>
        <end position="1140"/>
    </location>
</feature>
<dbReference type="InterPro" id="IPR013655">
    <property type="entry name" value="PAS_fold_3"/>
</dbReference>
<dbReference type="Gene3D" id="3.20.20.450">
    <property type="entry name" value="EAL domain"/>
    <property type="match status" value="1"/>
</dbReference>
<feature type="compositionally biased region" description="Low complexity" evidence="1">
    <location>
        <begin position="1060"/>
        <end position="1081"/>
    </location>
</feature>
<dbReference type="NCBIfam" id="TIGR00254">
    <property type="entry name" value="GGDEF"/>
    <property type="match status" value="1"/>
</dbReference>
<dbReference type="Pfam" id="PF00990">
    <property type="entry name" value="GGDEF"/>
    <property type="match status" value="1"/>
</dbReference>
<feature type="compositionally biased region" description="Pro residues" evidence="1">
    <location>
        <begin position="1095"/>
        <end position="1105"/>
    </location>
</feature>
<keyword evidence="2" id="KW-1133">Transmembrane helix</keyword>
<feature type="signal peptide" evidence="3">
    <location>
        <begin position="1"/>
        <end position="29"/>
    </location>
</feature>
<comment type="caution">
    <text evidence="8">The sequence shown here is derived from an EMBL/GenBank/DDBJ whole genome shotgun (WGS) entry which is preliminary data.</text>
</comment>
<dbReference type="SUPFAM" id="SSF141868">
    <property type="entry name" value="EAL domain-like"/>
    <property type="match status" value="1"/>
</dbReference>
<keyword evidence="3" id="KW-0732">Signal</keyword>
<evidence type="ECO:0000259" key="4">
    <source>
        <dbReference type="PROSITE" id="PS50112"/>
    </source>
</evidence>
<dbReference type="SUPFAM" id="SSF55073">
    <property type="entry name" value="Nucleotide cyclase"/>
    <property type="match status" value="1"/>
</dbReference>
<evidence type="ECO:0000256" key="3">
    <source>
        <dbReference type="SAM" id="SignalP"/>
    </source>
</evidence>
<evidence type="ECO:0000259" key="5">
    <source>
        <dbReference type="PROSITE" id="PS50113"/>
    </source>
</evidence>
<dbReference type="PROSITE" id="PS50887">
    <property type="entry name" value="GGDEF"/>
    <property type="match status" value="1"/>
</dbReference>
<dbReference type="InterPro" id="IPR035919">
    <property type="entry name" value="EAL_sf"/>
</dbReference>
<dbReference type="InterPro" id="IPR043128">
    <property type="entry name" value="Rev_trsase/Diguanyl_cyclase"/>
</dbReference>
<dbReference type="InterPro" id="IPR000014">
    <property type="entry name" value="PAS"/>
</dbReference>
<dbReference type="Pfam" id="PF08447">
    <property type="entry name" value="PAS_3"/>
    <property type="match status" value="1"/>
</dbReference>
<dbReference type="InterPro" id="IPR000160">
    <property type="entry name" value="GGDEF_dom"/>
</dbReference>
<dbReference type="NCBIfam" id="TIGR00229">
    <property type="entry name" value="sensory_box"/>
    <property type="match status" value="1"/>
</dbReference>
<dbReference type="CDD" id="cd00130">
    <property type="entry name" value="PAS"/>
    <property type="match status" value="1"/>
</dbReference>
<protein>
    <submittedName>
        <fullName evidence="8">Diguanylate cyclase (GGDEF)-like protein/PAS domain S-box-containing protein</fullName>
    </submittedName>
</protein>
<dbReference type="Gene3D" id="3.30.70.270">
    <property type="match status" value="1"/>
</dbReference>
<dbReference type="CDD" id="cd01949">
    <property type="entry name" value="GGDEF"/>
    <property type="match status" value="1"/>
</dbReference>
<dbReference type="RefSeq" id="WP_370876801.1">
    <property type="nucleotide sequence ID" value="NZ_JAUSVR010000003.1"/>
</dbReference>
<dbReference type="Pfam" id="PF00563">
    <property type="entry name" value="EAL"/>
    <property type="match status" value="1"/>
</dbReference>
<keyword evidence="9" id="KW-1185">Reference proteome</keyword>
<dbReference type="SUPFAM" id="SSF55785">
    <property type="entry name" value="PYP-like sensor domain (PAS domain)"/>
    <property type="match status" value="1"/>
</dbReference>
<dbReference type="PROSITE" id="PS50883">
    <property type="entry name" value="EAL"/>
    <property type="match status" value="1"/>
</dbReference>
<dbReference type="PROSITE" id="PS50113">
    <property type="entry name" value="PAC"/>
    <property type="match status" value="1"/>
</dbReference>
<dbReference type="CDD" id="cd01948">
    <property type="entry name" value="EAL"/>
    <property type="match status" value="1"/>
</dbReference>
<dbReference type="InterPro" id="IPR035965">
    <property type="entry name" value="PAS-like_dom_sf"/>
</dbReference>
<evidence type="ECO:0000256" key="2">
    <source>
        <dbReference type="SAM" id="Phobius"/>
    </source>
</evidence>
<feature type="compositionally biased region" description="Low complexity" evidence="1">
    <location>
        <begin position="1106"/>
        <end position="1140"/>
    </location>
</feature>
<feature type="domain" description="PAC" evidence="5">
    <location>
        <begin position="478"/>
        <end position="530"/>
    </location>
</feature>
<dbReference type="PANTHER" id="PTHR44757:SF2">
    <property type="entry name" value="BIOFILM ARCHITECTURE MAINTENANCE PROTEIN MBAA"/>
    <property type="match status" value="1"/>
</dbReference>
<organism evidence="8 9">
    <name type="scientific">Ancylobacter amanitiformis</name>
    <dbReference type="NCBI Taxonomy" id="217069"/>
    <lineage>
        <taxon>Bacteria</taxon>
        <taxon>Pseudomonadati</taxon>
        <taxon>Pseudomonadota</taxon>
        <taxon>Alphaproteobacteria</taxon>
        <taxon>Hyphomicrobiales</taxon>
        <taxon>Xanthobacteraceae</taxon>
        <taxon>Ancylobacter</taxon>
    </lineage>
</organism>
<dbReference type="InterPro" id="IPR001633">
    <property type="entry name" value="EAL_dom"/>
</dbReference>
<proteinExistence type="predicted"/>
<dbReference type="PANTHER" id="PTHR44757">
    <property type="entry name" value="DIGUANYLATE CYCLASE DGCP"/>
    <property type="match status" value="1"/>
</dbReference>
<feature type="domain" description="GGDEF" evidence="7">
    <location>
        <begin position="563"/>
        <end position="696"/>
    </location>
</feature>
<feature type="transmembrane region" description="Helical" evidence="2">
    <location>
        <begin position="337"/>
        <end position="359"/>
    </location>
</feature>
<evidence type="ECO:0000259" key="6">
    <source>
        <dbReference type="PROSITE" id="PS50883"/>
    </source>
</evidence>
<feature type="transmembrane region" description="Helical" evidence="2">
    <location>
        <begin position="365"/>
        <end position="385"/>
    </location>
</feature>
<keyword evidence="2" id="KW-0472">Membrane</keyword>
<feature type="transmembrane region" description="Helical" evidence="2">
    <location>
        <begin position="189"/>
        <end position="210"/>
    </location>
</feature>
<dbReference type="InterPro" id="IPR001610">
    <property type="entry name" value="PAC"/>
</dbReference>
<accession>A0ABU0LNL1</accession>
<feature type="transmembrane region" description="Helical" evidence="2">
    <location>
        <begin position="217"/>
        <end position="239"/>
    </location>
</feature>
<feature type="compositionally biased region" description="Basic and acidic residues" evidence="1">
    <location>
        <begin position="991"/>
        <end position="1042"/>
    </location>
</feature>
<evidence type="ECO:0000313" key="8">
    <source>
        <dbReference type="EMBL" id="MDQ0510292.1"/>
    </source>
</evidence>
<dbReference type="InterPro" id="IPR029787">
    <property type="entry name" value="Nucleotide_cyclase"/>
</dbReference>
<feature type="chain" id="PRO_5045842382" evidence="3">
    <location>
        <begin position="30"/>
        <end position="1140"/>
    </location>
</feature>
<dbReference type="Gene3D" id="3.30.450.20">
    <property type="entry name" value="PAS domain"/>
    <property type="match status" value="1"/>
</dbReference>
<evidence type="ECO:0000259" key="7">
    <source>
        <dbReference type="PROSITE" id="PS50887"/>
    </source>
</evidence>
<dbReference type="EMBL" id="JAUSVR010000003">
    <property type="protein sequence ID" value="MDQ0510292.1"/>
    <property type="molecule type" value="Genomic_DNA"/>
</dbReference>
<dbReference type="InterPro" id="IPR000700">
    <property type="entry name" value="PAS-assoc_C"/>
</dbReference>
<dbReference type="SMART" id="SM00086">
    <property type="entry name" value="PAC"/>
    <property type="match status" value="1"/>
</dbReference>
<gene>
    <name evidence="8" type="ORF">QOZ99_001175</name>
</gene>